<dbReference type="Gene3D" id="2.130.10.10">
    <property type="entry name" value="YVTN repeat-like/Quinoprotein amine dehydrogenase"/>
    <property type="match status" value="1"/>
</dbReference>
<feature type="compositionally biased region" description="Low complexity" evidence="1">
    <location>
        <begin position="31"/>
        <end position="50"/>
    </location>
</feature>
<evidence type="ECO:0000313" key="3">
    <source>
        <dbReference type="EMBL" id="MDA0161051.1"/>
    </source>
</evidence>
<reference evidence="3" key="1">
    <citation type="submission" date="2022-10" db="EMBL/GenBank/DDBJ databases">
        <title>The WGS of Solirubrobacter ginsenosidimutans DSM 21036.</title>
        <authorList>
            <person name="Jiang Z."/>
        </authorList>
    </citation>
    <scope>NUCLEOTIDE SEQUENCE</scope>
    <source>
        <strain evidence="3">DSM 21036</strain>
    </source>
</reference>
<accession>A0A9X3MSH1</accession>
<comment type="caution">
    <text evidence="3">The sequence shown here is derived from an EMBL/GenBank/DDBJ whole genome shotgun (WGS) entry which is preliminary data.</text>
</comment>
<feature type="chain" id="PRO_5040964425" description="Exo-alpha-sialidase" evidence="2">
    <location>
        <begin position="20"/>
        <end position="312"/>
    </location>
</feature>
<keyword evidence="4" id="KW-1185">Reference proteome</keyword>
<organism evidence="3 4">
    <name type="scientific">Solirubrobacter ginsenosidimutans</name>
    <dbReference type="NCBI Taxonomy" id="490573"/>
    <lineage>
        <taxon>Bacteria</taxon>
        <taxon>Bacillati</taxon>
        <taxon>Actinomycetota</taxon>
        <taxon>Thermoleophilia</taxon>
        <taxon>Solirubrobacterales</taxon>
        <taxon>Solirubrobacteraceae</taxon>
        <taxon>Solirubrobacter</taxon>
    </lineage>
</organism>
<feature type="signal peptide" evidence="2">
    <location>
        <begin position="1"/>
        <end position="19"/>
    </location>
</feature>
<keyword evidence="2" id="KW-0732">Signal</keyword>
<proteinExistence type="predicted"/>
<evidence type="ECO:0000313" key="4">
    <source>
        <dbReference type="Proteomes" id="UP001149140"/>
    </source>
</evidence>
<feature type="region of interest" description="Disordered" evidence="1">
    <location>
        <begin position="24"/>
        <end position="75"/>
    </location>
</feature>
<name>A0A9X3MSH1_9ACTN</name>
<dbReference type="EMBL" id="JAPDOD010000008">
    <property type="protein sequence ID" value="MDA0161051.1"/>
    <property type="molecule type" value="Genomic_DNA"/>
</dbReference>
<gene>
    <name evidence="3" type="ORF">OM076_12300</name>
</gene>
<dbReference type="RefSeq" id="WP_270040209.1">
    <property type="nucleotide sequence ID" value="NZ_JAPDOD010000008.1"/>
</dbReference>
<evidence type="ECO:0000256" key="1">
    <source>
        <dbReference type="SAM" id="MobiDB-lite"/>
    </source>
</evidence>
<dbReference type="AlphaFoldDB" id="A0A9X3MSH1"/>
<dbReference type="CDD" id="cd15482">
    <property type="entry name" value="Sialidase_non-viral"/>
    <property type="match status" value="1"/>
</dbReference>
<dbReference type="PROSITE" id="PS51257">
    <property type="entry name" value="PROKAR_LIPOPROTEIN"/>
    <property type="match status" value="1"/>
</dbReference>
<dbReference type="Proteomes" id="UP001149140">
    <property type="component" value="Unassembled WGS sequence"/>
</dbReference>
<sequence length="312" mass="32228">MRIEPLARACVLAATLAFAACGGDPAPPASPTSAPTEAPTEAPTTADPAATAPPPAGDGSSPAINSVTVDPGDGTIMVGSGPALFRLAPGAKEAERLTGQLPGGRVSGNLVVRFAGPDDLLASGHPQDGELPENLGLIRSKDHGATWERVQGPEADYHELEMAGKLILGVNAESPDIQVSSDGGATWEKRTPPAAPIDVVVNPGDPQQWAVSTEQGTFVSTNAGQSWRPRDTTFGARLIWPSKDALYSVDRNGKVRASTDGGRTWQDRGDIGGLPSEVTAGRQGEILAAVVGGKIRRSKDGGRTWSTLTTLH</sequence>
<dbReference type="InterPro" id="IPR015943">
    <property type="entry name" value="WD40/YVTN_repeat-like_dom_sf"/>
</dbReference>
<evidence type="ECO:0008006" key="5">
    <source>
        <dbReference type="Google" id="ProtNLM"/>
    </source>
</evidence>
<protein>
    <recommendedName>
        <fullName evidence="5">Exo-alpha-sialidase</fullName>
    </recommendedName>
</protein>
<dbReference type="SUPFAM" id="SSF110296">
    <property type="entry name" value="Oligoxyloglucan reducing end-specific cellobiohydrolase"/>
    <property type="match status" value="1"/>
</dbReference>
<evidence type="ECO:0000256" key="2">
    <source>
        <dbReference type="SAM" id="SignalP"/>
    </source>
</evidence>